<name>A0A542SS18_9MICO</name>
<keyword evidence="1" id="KW-0812">Transmembrane</keyword>
<accession>A0A542SS18</accession>
<keyword evidence="3" id="KW-1185">Reference proteome</keyword>
<reference evidence="2 3" key="1">
    <citation type="submission" date="2019-06" db="EMBL/GenBank/DDBJ databases">
        <title>Sequencing the genomes of 1000 actinobacteria strains.</title>
        <authorList>
            <person name="Klenk H.-P."/>
        </authorList>
    </citation>
    <scope>NUCLEOTIDE SEQUENCE [LARGE SCALE GENOMIC DNA]</scope>
    <source>
        <strain evidence="2 3">DSM 10596</strain>
    </source>
</reference>
<feature type="transmembrane region" description="Helical" evidence="1">
    <location>
        <begin position="34"/>
        <end position="52"/>
    </location>
</feature>
<keyword evidence="1" id="KW-0472">Membrane</keyword>
<dbReference type="Proteomes" id="UP000316181">
    <property type="component" value="Unassembled WGS sequence"/>
</dbReference>
<evidence type="ECO:0000313" key="2">
    <source>
        <dbReference type="EMBL" id="TQK77392.1"/>
    </source>
</evidence>
<keyword evidence="1" id="KW-1133">Transmembrane helix</keyword>
<evidence type="ECO:0000256" key="1">
    <source>
        <dbReference type="SAM" id="Phobius"/>
    </source>
</evidence>
<dbReference type="RefSeq" id="WP_142113320.1">
    <property type="nucleotide sequence ID" value="NZ_BAAATB010000006.1"/>
</dbReference>
<organism evidence="2 3">
    <name type="scientific">Rarobacter incanus</name>
    <dbReference type="NCBI Taxonomy" id="153494"/>
    <lineage>
        <taxon>Bacteria</taxon>
        <taxon>Bacillati</taxon>
        <taxon>Actinomycetota</taxon>
        <taxon>Actinomycetes</taxon>
        <taxon>Micrococcales</taxon>
        <taxon>Rarobacteraceae</taxon>
        <taxon>Rarobacter</taxon>
    </lineage>
</organism>
<comment type="caution">
    <text evidence="2">The sequence shown here is derived from an EMBL/GenBank/DDBJ whole genome shotgun (WGS) entry which is preliminary data.</text>
</comment>
<proteinExistence type="predicted"/>
<sequence>MHGSKVVDGILAVLAVVFFSLAIGGWFFDLEPRPIFRAAPTALFGIVMVVVVRQAIQRQRHGG</sequence>
<dbReference type="AlphaFoldDB" id="A0A542SS18"/>
<evidence type="ECO:0000313" key="3">
    <source>
        <dbReference type="Proteomes" id="UP000316181"/>
    </source>
</evidence>
<dbReference type="EMBL" id="VFNV01000001">
    <property type="protein sequence ID" value="TQK77392.1"/>
    <property type="molecule type" value="Genomic_DNA"/>
</dbReference>
<feature type="transmembrane region" description="Helical" evidence="1">
    <location>
        <begin position="7"/>
        <end position="28"/>
    </location>
</feature>
<gene>
    <name evidence="2" type="ORF">FB389_2124</name>
</gene>
<protein>
    <submittedName>
        <fullName evidence="2">Uncharacterized protein</fullName>
    </submittedName>
</protein>